<dbReference type="InterPro" id="IPR001995">
    <property type="entry name" value="Peptidase_A2_cat"/>
</dbReference>
<keyword evidence="2" id="KW-0064">Aspartyl protease</keyword>
<dbReference type="Gene3D" id="2.70.40.10">
    <property type="match status" value="1"/>
</dbReference>
<accession>A0A851D6X1</accession>
<dbReference type="PANTHER" id="PTHR19422:SF123">
    <property type="entry name" value="RT1 CLASS I, LOCUS CE15"/>
    <property type="match status" value="1"/>
</dbReference>
<feature type="domain" description="Peptidase A2" evidence="3">
    <location>
        <begin position="151"/>
        <end position="165"/>
    </location>
</feature>
<evidence type="ECO:0000256" key="2">
    <source>
        <dbReference type="ARBA" id="ARBA00022750"/>
    </source>
</evidence>
<dbReference type="GO" id="GO:0006508">
    <property type="term" value="P:proteolysis"/>
    <property type="evidence" value="ECO:0007669"/>
    <property type="project" value="UniProtKB-KW"/>
</dbReference>
<dbReference type="OrthoDB" id="9900537at2759"/>
<keyword evidence="1" id="KW-0645">Protease</keyword>
<sequence>GSLAVDVATAVDVMLTDRQVTLIPTDASGPLYRETSVIGGLLLGRSSAGVKGLIVLPGVTDADFTGEIKIMAYTLCAPLYIPKGSKTAQIEALFNSQPNSERPRGIGNRIRNKGSFGSTGPAVLFTQKMTSRPIQKVTLSISCDKDIRCEIYPLLDTGADVTIIS</sequence>
<evidence type="ECO:0000313" key="5">
    <source>
        <dbReference type="Proteomes" id="UP000660247"/>
    </source>
</evidence>
<dbReference type="PANTHER" id="PTHR19422">
    <property type="entry name" value="GAG RETROVIRAL POLYPROTEIN"/>
    <property type="match status" value="1"/>
</dbReference>
<keyword evidence="2" id="KW-0378">Hydrolase</keyword>
<organism evidence="4 5">
    <name type="scientific">Todus mexicanus</name>
    <name type="common">Puerto Rican tody</name>
    <dbReference type="NCBI Taxonomy" id="135184"/>
    <lineage>
        <taxon>Eukaryota</taxon>
        <taxon>Metazoa</taxon>
        <taxon>Chordata</taxon>
        <taxon>Craniata</taxon>
        <taxon>Vertebrata</taxon>
        <taxon>Euteleostomi</taxon>
        <taxon>Archelosauria</taxon>
        <taxon>Archosauria</taxon>
        <taxon>Dinosauria</taxon>
        <taxon>Saurischia</taxon>
        <taxon>Theropoda</taxon>
        <taxon>Coelurosauria</taxon>
        <taxon>Aves</taxon>
        <taxon>Neognathae</taxon>
        <taxon>Neoaves</taxon>
        <taxon>Telluraves</taxon>
        <taxon>Coraciimorphae</taxon>
        <taxon>Coraciiformes</taxon>
        <taxon>Todidae</taxon>
        <taxon>Todus</taxon>
    </lineage>
</organism>
<dbReference type="SUPFAM" id="SSF51283">
    <property type="entry name" value="dUTPase-like"/>
    <property type="match status" value="1"/>
</dbReference>
<reference evidence="4" key="1">
    <citation type="submission" date="2019-10" db="EMBL/GenBank/DDBJ databases">
        <title>Bird 10,000 Genomes (B10K) Project - Family phase.</title>
        <authorList>
            <person name="Zhang G."/>
        </authorList>
    </citation>
    <scope>NUCLEOTIDE SEQUENCE</scope>
    <source>
        <strain evidence="4">B10K-DU-002-69</strain>
        <tissue evidence="4">Muscle</tissue>
    </source>
</reference>
<dbReference type="AlphaFoldDB" id="A0A851D6X1"/>
<evidence type="ECO:0000313" key="4">
    <source>
        <dbReference type="EMBL" id="NWI64532.1"/>
    </source>
</evidence>
<dbReference type="InterPro" id="IPR036157">
    <property type="entry name" value="dUTPase-like_sf"/>
</dbReference>
<dbReference type="Pfam" id="PF00692">
    <property type="entry name" value="dUTPase"/>
    <property type="match status" value="1"/>
</dbReference>
<dbReference type="Proteomes" id="UP000660247">
    <property type="component" value="Unassembled WGS sequence"/>
</dbReference>
<dbReference type="InterPro" id="IPR051592">
    <property type="entry name" value="HERV-K_Pro_peptidase_A2"/>
</dbReference>
<evidence type="ECO:0000259" key="3">
    <source>
        <dbReference type="PROSITE" id="PS50175"/>
    </source>
</evidence>
<dbReference type="InterPro" id="IPR029054">
    <property type="entry name" value="dUTPase-like"/>
</dbReference>
<protein>
    <submittedName>
        <fullName evidence="4">POK9 protein</fullName>
    </submittedName>
</protein>
<feature type="non-terminal residue" evidence="4">
    <location>
        <position position="165"/>
    </location>
</feature>
<dbReference type="EMBL" id="WEIS01028094">
    <property type="protein sequence ID" value="NWI64532.1"/>
    <property type="molecule type" value="Genomic_DNA"/>
</dbReference>
<feature type="non-terminal residue" evidence="4">
    <location>
        <position position="1"/>
    </location>
</feature>
<gene>
    <name evidence="4" type="primary">Ervk9_0</name>
    <name evidence="4" type="ORF">TODMEX_R05762</name>
</gene>
<dbReference type="PROSITE" id="PS50175">
    <property type="entry name" value="ASP_PROT_RETROV"/>
    <property type="match status" value="1"/>
</dbReference>
<name>A0A851D6X1_TODME</name>
<proteinExistence type="predicted"/>
<keyword evidence="5" id="KW-1185">Reference proteome</keyword>
<dbReference type="GO" id="GO:0004190">
    <property type="term" value="F:aspartic-type endopeptidase activity"/>
    <property type="evidence" value="ECO:0007669"/>
    <property type="project" value="UniProtKB-KW"/>
</dbReference>
<evidence type="ECO:0000256" key="1">
    <source>
        <dbReference type="ARBA" id="ARBA00022670"/>
    </source>
</evidence>
<comment type="caution">
    <text evidence="4">The sequence shown here is derived from an EMBL/GenBank/DDBJ whole genome shotgun (WGS) entry which is preliminary data.</text>
</comment>